<comment type="caution">
    <text evidence="6">The sequence shown here is derived from an EMBL/GenBank/DDBJ whole genome shotgun (WGS) entry which is preliminary data.</text>
</comment>
<gene>
    <name evidence="6" type="ORF">E2K98_26815</name>
    <name evidence="5" type="ORF">RCG21_15485</name>
</gene>
<dbReference type="AlphaFoldDB" id="A0A4R5VKJ7"/>
<dbReference type="EMBL" id="SMYO01000023">
    <property type="protein sequence ID" value="TDK56350.1"/>
    <property type="molecule type" value="Genomic_DNA"/>
</dbReference>
<dbReference type="InterPro" id="IPR009057">
    <property type="entry name" value="Homeodomain-like_sf"/>
</dbReference>
<evidence type="ECO:0000313" key="8">
    <source>
        <dbReference type="Proteomes" id="UP001178888"/>
    </source>
</evidence>
<dbReference type="Pfam" id="PF00440">
    <property type="entry name" value="TetR_N"/>
    <property type="match status" value="1"/>
</dbReference>
<dbReference type="PRINTS" id="PR00455">
    <property type="entry name" value="HTHTETR"/>
</dbReference>
<evidence type="ECO:0000313" key="5">
    <source>
        <dbReference type="EMBL" id="MDQ6597748.1"/>
    </source>
</evidence>
<evidence type="ECO:0000259" key="4">
    <source>
        <dbReference type="PROSITE" id="PS50977"/>
    </source>
</evidence>
<dbReference type="InterPro" id="IPR050624">
    <property type="entry name" value="HTH-type_Tx_Regulator"/>
</dbReference>
<name>A0A4R5VKJ7_9BACI</name>
<keyword evidence="8" id="KW-1185">Reference proteome</keyword>
<dbReference type="PANTHER" id="PTHR43479:SF11">
    <property type="entry name" value="ACREF_ENVCD OPERON REPRESSOR-RELATED"/>
    <property type="match status" value="1"/>
</dbReference>
<feature type="DNA-binding region" description="H-T-H motif" evidence="3">
    <location>
        <begin position="36"/>
        <end position="55"/>
    </location>
</feature>
<evidence type="ECO:0000313" key="7">
    <source>
        <dbReference type="Proteomes" id="UP000295132"/>
    </source>
</evidence>
<reference evidence="5" key="2">
    <citation type="submission" date="2023-08" db="EMBL/GenBank/DDBJ databases">
        <title>Nitrogen cycling bacteria in agricultural field soils.</title>
        <authorList>
            <person name="Jang J."/>
        </authorList>
    </citation>
    <scope>NUCLEOTIDE SEQUENCE</scope>
    <source>
        <strain evidence="5">PS3-36</strain>
    </source>
</reference>
<dbReference type="InterPro" id="IPR001647">
    <property type="entry name" value="HTH_TetR"/>
</dbReference>
<keyword evidence="1" id="KW-0678">Repressor</keyword>
<dbReference type="Proteomes" id="UP001178888">
    <property type="component" value="Unassembled WGS sequence"/>
</dbReference>
<dbReference type="RefSeq" id="WP_133339584.1">
    <property type="nucleotide sequence ID" value="NZ_JAVGVR010000001.1"/>
</dbReference>
<dbReference type="PROSITE" id="PS50977">
    <property type="entry name" value="HTH_TETR_2"/>
    <property type="match status" value="1"/>
</dbReference>
<evidence type="ECO:0000256" key="3">
    <source>
        <dbReference type="PROSITE-ProRule" id="PRU00335"/>
    </source>
</evidence>
<feature type="domain" description="HTH tetR-type" evidence="4">
    <location>
        <begin position="13"/>
        <end position="73"/>
    </location>
</feature>
<protein>
    <submittedName>
        <fullName evidence="6">TetR/AcrR family transcriptional regulator</fullName>
    </submittedName>
</protein>
<sequence>MPRTPEENDRIRQLSKQKIRAAAMELFIKQGYYATSINDVAKQAGISKGLLYNYYKGKEELLSEMVEARIREVIEVMEGAAALEKPSEQLKHIIEGAIDNIHQSPEVHRFYLHLQTQPEADEELIKYSKLLIKENARMFEVQCKIFERLGVKQPRKRSLYFSSVLQGIMLMISTYPQEFPIEEIKKQIIQEFCTA</sequence>
<dbReference type="Proteomes" id="UP000295132">
    <property type="component" value="Unassembled WGS sequence"/>
</dbReference>
<dbReference type="Gene3D" id="1.10.357.10">
    <property type="entry name" value="Tetracycline Repressor, domain 2"/>
    <property type="match status" value="1"/>
</dbReference>
<evidence type="ECO:0000256" key="1">
    <source>
        <dbReference type="ARBA" id="ARBA00022491"/>
    </source>
</evidence>
<accession>A0A4R5VKJ7</accession>
<proteinExistence type="predicted"/>
<evidence type="ECO:0000313" key="6">
    <source>
        <dbReference type="EMBL" id="TDK56350.1"/>
    </source>
</evidence>
<dbReference type="PANTHER" id="PTHR43479">
    <property type="entry name" value="ACREF/ENVCD OPERON REPRESSOR-RELATED"/>
    <property type="match status" value="1"/>
</dbReference>
<dbReference type="EMBL" id="JAVGVR010000001">
    <property type="protein sequence ID" value="MDQ6597748.1"/>
    <property type="molecule type" value="Genomic_DNA"/>
</dbReference>
<dbReference type="SUPFAM" id="SSF46689">
    <property type="entry name" value="Homeodomain-like"/>
    <property type="match status" value="1"/>
</dbReference>
<keyword evidence="2 3" id="KW-0238">DNA-binding</keyword>
<evidence type="ECO:0000256" key="2">
    <source>
        <dbReference type="ARBA" id="ARBA00023125"/>
    </source>
</evidence>
<organism evidence="6 7">
    <name type="scientific">Bacillus salipaludis</name>
    <dbReference type="NCBI Taxonomy" id="2547811"/>
    <lineage>
        <taxon>Bacteria</taxon>
        <taxon>Bacillati</taxon>
        <taxon>Bacillota</taxon>
        <taxon>Bacilli</taxon>
        <taxon>Bacillales</taxon>
        <taxon>Bacillaceae</taxon>
        <taxon>Bacillus</taxon>
    </lineage>
</organism>
<reference evidence="6 7" key="1">
    <citation type="submission" date="2019-03" db="EMBL/GenBank/DDBJ databases">
        <title>Bacillus niacini sp. nov. a Nicotinate-Metabolizing Mesophile Isolated from Soil.</title>
        <authorList>
            <person name="Zhang G."/>
        </authorList>
    </citation>
    <scope>NUCLEOTIDE SEQUENCE [LARGE SCALE GENOMIC DNA]</scope>
    <source>
        <strain evidence="6 7">WN066</strain>
    </source>
</reference>
<dbReference type="GO" id="GO:0003677">
    <property type="term" value="F:DNA binding"/>
    <property type="evidence" value="ECO:0007669"/>
    <property type="project" value="UniProtKB-UniRule"/>
</dbReference>